<dbReference type="InterPro" id="IPR003501">
    <property type="entry name" value="PTS_EIIB_2/3"/>
</dbReference>
<evidence type="ECO:0000313" key="4">
    <source>
        <dbReference type="Proteomes" id="UP001079657"/>
    </source>
</evidence>
<dbReference type="InterPro" id="IPR036095">
    <property type="entry name" value="PTS_EIIB-like_sf"/>
</dbReference>
<name>A0ABT4CJR2_9CLOT</name>
<gene>
    <name evidence="3" type="ORF">OXH55_01335</name>
</gene>
<keyword evidence="1" id="KW-0808">Transferase</keyword>
<dbReference type="Proteomes" id="UP001079657">
    <property type="component" value="Unassembled WGS sequence"/>
</dbReference>
<accession>A0ABT4CJR2</accession>
<dbReference type="SUPFAM" id="SSF52794">
    <property type="entry name" value="PTS system IIB component-like"/>
    <property type="match status" value="1"/>
</dbReference>
<dbReference type="Pfam" id="PF02302">
    <property type="entry name" value="PTS_IIB"/>
    <property type="match status" value="1"/>
</dbReference>
<reference evidence="3" key="1">
    <citation type="submission" date="2022-12" db="EMBL/GenBank/DDBJ databases">
        <authorList>
            <person name="Wang J."/>
        </authorList>
    </citation>
    <scope>NUCLEOTIDE SEQUENCE</scope>
    <source>
        <strain evidence="3">HY-42-06</strain>
    </source>
</reference>
<keyword evidence="3" id="KW-0813">Transport</keyword>
<evidence type="ECO:0000259" key="2">
    <source>
        <dbReference type="PROSITE" id="PS51099"/>
    </source>
</evidence>
<dbReference type="PROSITE" id="PS51099">
    <property type="entry name" value="PTS_EIIB_TYPE_2"/>
    <property type="match status" value="1"/>
</dbReference>
<protein>
    <submittedName>
        <fullName evidence="3">PTS sugar transporter subunit IIB</fullName>
    </submittedName>
</protein>
<comment type="caution">
    <text evidence="3">The sequence shown here is derived from an EMBL/GenBank/DDBJ whole genome shotgun (WGS) entry which is preliminary data.</text>
</comment>
<organism evidence="3 4">
    <name type="scientific">Clostridium ganghwense</name>
    <dbReference type="NCBI Taxonomy" id="312089"/>
    <lineage>
        <taxon>Bacteria</taxon>
        <taxon>Bacillati</taxon>
        <taxon>Bacillota</taxon>
        <taxon>Clostridia</taxon>
        <taxon>Eubacteriales</taxon>
        <taxon>Clostridiaceae</taxon>
        <taxon>Clostridium</taxon>
    </lineage>
</organism>
<dbReference type="InterPro" id="IPR013011">
    <property type="entry name" value="PTS_EIIB_2"/>
</dbReference>
<evidence type="ECO:0000313" key="3">
    <source>
        <dbReference type="EMBL" id="MCY6369287.1"/>
    </source>
</evidence>
<dbReference type="EMBL" id="JAPQES010000001">
    <property type="protein sequence ID" value="MCY6369287.1"/>
    <property type="molecule type" value="Genomic_DNA"/>
</dbReference>
<dbReference type="Gene3D" id="3.40.50.2300">
    <property type="match status" value="1"/>
</dbReference>
<keyword evidence="4" id="KW-1185">Reference proteome</keyword>
<feature type="domain" description="PTS EIIB type-2" evidence="2">
    <location>
        <begin position="1"/>
        <end position="91"/>
    </location>
</feature>
<proteinExistence type="predicted"/>
<sequence length="94" mass="10194">MKILVCCGSGLGSSFMIEMNIKKILKELNVTGIEVEHTDLSSAAGIKADIYLATRDIAGQLTSLGEVISLNSMIDKKELKDKLVQKLTEKGIIK</sequence>
<dbReference type="CDD" id="cd05563">
    <property type="entry name" value="PTS_IIB_ascorbate"/>
    <property type="match status" value="1"/>
</dbReference>
<dbReference type="RefSeq" id="WP_268047604.1">
    <property type="nucleotide sequence ID" value="NZ_JAPQES010000001.1"/>
</dbReference>
<evidence type="ECO:0000256" key="1">
    <source>
        <dbReference type="ARBA" id="ARBA00022679"/>
    </source>
</evidence>
<keyword evidence="3" id="KW-0762">Sugar transport</keyword>